<proteinExistence type="inferred from homology"/>
<keyword evidence="5 7" id="KW-1133">Transmembrane helix</keyword>
<evidence type="ECO:0000256" key="6">
    <source>
        <dbReference type="ARBA" id="ARBA00023136"/>
    </source>
</evidence>
<evidence type="ECO:0000256" key="2">
    <source>
        <dbReference type="ARBA" id="ARBA00022448"/>
    </source>
</evidence>
<feature type="domain" description="ABC transmembrane type-1" evidence="8">
    <location>
        <begin position="79"/>
        <end position="281"/>
    </location>
</feature>
<comment type="similarity">
    <text evidence="7">Belongs to the binding-protein-dependent transport system permease family.</text>
</comment>
<dbReference type="InterPro" id="IPR000515">
    <property type="entry name" value="MetI-like"/>
</dbReference>
<feature type="transmembrane region" description="Helical" evidence="7">
    <location>
        <begin position="83"/>
        <end position="105"/>
    </location>
</feature>
<feature type="transmembrane region" description="Helical" evidence="7">
    <location>
        <begin position="12"/>
        <end position="41"/>
    </location>
</feature>
<evidence type="ECO:0000256" key="4">
    <source>
        <dbReference type="ARBA" id="ARBA00022692"/>
    </source>
</evidence>
<gene>
    <name evidence="9" type="ORF">SAMN05660976_08021</name>
</gene>
<dbReference type="Pfam" id="PF00528">
    <property type="entry name" value="BPD_transp_1"/>
    <property type="match status" value="1"/>
</dbReference>
<dbReference type="InterPro" id="IPR050901">
    <property type="entry name" value="BP-dep_ABC_trans_perm"/>
</dbReference>
<name>A0A1H8ICE7_9ACTN</name>
<keyword evidence="10" id="KW-1185">Reference proteome</keyword>
<organism evidence="9 10">
    <name type="scientific">Nonomuraea pusilla</name>
    <dbReference type="NCBI Taxonomy" id="46177"/>
    <lineage>
        <taxon>Bacteria</taxon>
        <taxon>Bacillati</taxon>
        <taxon>Actinomycetota</taxon>
        <taxon>Actinomycetes</taxon>
        <taxon>Streptosporangiales</taxon>
        <taxon>Streptosporangiaceae</taxon>
        <taxon>Nonomuraea</taxon>
    </lineage>
</organism>
<dbReference type="PANTHER" id="PTHR32243">
    <property type="entry name" value="MALTOSE TRANSPORT SYSTEM PERMEASE-RELATED"/>
    <property type="match status" value="1"/>
</dbReference>
<comment type="subcellular location">
    <subcellularLocation>
        <location evidence="1 7">Cell membrane</location>
        <topology evidence="1 7">Multi-pass membrane protein</topology>
    </subcellularLocation>
</comment>
<dbReference type="AlphaFoldDB" id="A0A1H8ICE7"/>
<keyword evidence="2 7" id="KW-0813">Transport</keyword>
<dbReference type="OrthoDB" id="9794684at2"/>
<dbReference type="InterPro" id="IPR035906">
    <property type="entry name" value="MetI-like_sf"/>
</dbReference>
<evidence type="ECO:0000256" key="3">
    <source>
        <dbReference type="ARBA" id="ARBA00022475"/>
    </source>
</evidence>
<evidence type="ECO:0000313" key="9">
    <source>
        <dbReference type="EMBL" id="SEN66463.1"/>
    </source>
</evidence>
<keyword evidence="4 7" id="KW-0812">Transmembrane</keyword>
<dbReference type="PANTHER" id="PTHR32243:SF24">
    <property type="entry name" value="DIACETYLCHITOBIOSE UPTAKE SYSTEM PERMEASE PROTEIN NGCG"/>
    <property type="match status" value="1"/>
</dbReference>
<keyword evidence="3" id="KW-1003">Cell membrane</keyword>
<dbReference type="GO" id="GO:0055085">
    <property type="term" value="P:transmembrane transport"/>
    <property type="evidence" value="ECO:0007669"/>
    <property type="project" value="InterPro"/>
</dbReference>
<feature type="transmembrane region" description="Helical" evidence="7">
    <location>
        <begin position="117"/>
        <end position="140"/>
    </location>
</feature>
<evidence type="ECO:0000256" key="5">
    <source>
        <dbReference type="ARBA" id="ARBA00022989"/>
    </source>
</evidence>
<feature type="transmembrane region" description="Helical" evidence="7">
    <location>
        <begin position="260"/>
        <end position="281"/>
    </location>
</feature>
<dbReference type="GO" id="GO:0005886">
    <property type="term" value="C:plasma membrane"/>
    <property type="evidence" value="ECO:0007669"/>
    <property type="project" value="UniProtKB-SubCell"/>
</dbReference>
<accession>A0A1H8ICE7</accession>
<evidence type="ECO:0000256" key="7">
    <source>
        <dbReference type="RuleBase" id="RU363032"/>
    </source>
</evidence>
<dbReference type="CDD" id="cd06261">
    <property type="entry name" value="TM_PBP2"/>
    <property type="match status" value="1"/>
</dbReference>
<feature type="transmembrane region" description="Helical" evidence="7">
    <location>
        <begin position="213"/>
        <end position="235"/>
    </location>
</feature>
<dbReference type="Gene3D" id="1.10.3720.10">
    <property type="entry name" value="MetI-like"/>
    <property type="match status" value="1"/>
</dbReference>
<reference evidence="9 10" key="1">
    <citation type="submission" date="2016-10" db="EMBL/GenBank/DDBJ databases">
        <authorList>
            <person name="de Groot N.N."/>
        </authorList>
    </citation>
    <scope>NUCLEOTIDE SEQUENCE [LARGE SCALE GENOMIC DNA]</scope>
    <source>
        <strain evidence="9 10">DSM 43357</strain>
    </source>
</reference>
<sequence length="295" mass="32184">MTGSARHRPAEVFGASLIVLIRAGLWLWVLFNLAMVLWVMLNSVKTSRSIFANPVGLPDTWMWENFATAWSTSGLGAATLNSVILVTVSVALIMGLSVPAAYAVARLGGRSSGPVATFFAVGMSIPFQAFAVPMVLISVGLSRFMIDWITGAWDPRVTVALFYVVLSLPFSVFVLIGYFRSLPGELEEAAALDGATPFRTFWQIMAPLARPGITTVAVLNVLTLWNETVIVLMLVPNQRMQTLNVALLNFYSNMQYTSNWGGLFAGVVIVVLPMIVIYLWFGRRIVNGMTQGIGK</sequence>
<feature type="transmembrane region" description="Helical" evidence="7">
    <location>
        <begin position="160"/>
        <end position="179"/>
    </location>
</feature>
<evidence type="ECO:0000256" key="1">
    <source>
        <dbReference type="ARBA" id="ARBA00004651"/>
    </source>
</evidence>
<dbReference type="SUPFAM" id="SSF161098">
    <property type="entry name" value="MetI-like"/>
    <property type="match status" value="1"/>
</dbReference>
<dbReference type="RefSeq" id="WP_055502050.1">
    <property type="nucleotide sequence ID" value="NZ_BBZG01000001.1"/>
</dbReference>
<protein>
    <submittedName>
        <fullName evidence="9">N-acetylglucosamine transport system permease protein</fullName>
    </submittedName>
</protein>
<keyword evidence="6 7" id="KW-0472">Membrane</keyword>
<dbReference type="EMBL" id="FOBF01000032">
    <property type="protein sequence ID" value="SEN66463.1"/>
    <property type="molecule type" value="Genomic_DNA"/>
</dbReference>
<dbReference type="PROSITE" id="PS50928">
    <property type="entry name" value="ABC_TM1"/>
    <property type="match status" value="1"/>
</dbReference>
<evidence type="ECO:0000259" key="8">
    <source>
        <dbReference type="PROSITE" id="PS50928"/>
    </source>
</evidence>
<dbReference type="Proteomes" id="UP000198953">
    <property type="component" value="Unassembled WGS sequence"/>
</dbReference>
<evidence type="ECO:0000313" key="10">
    <source>
        <dbReference type="Proteomes" id="UP000198953"/>
    </source>
</evidence>
<dbReference type="STRING" id="46177.SAMN05660976_08021"/>